<dbReference type="InterPro" id="IPR014722">
    <property type="entry name" value="Rib_uL2_dom2"/>
</dbReference>
<evidence type="ECO:0000256" key="3">
    <source>
        <dbReference type="ARBA" id="ARBA00022884"/>
    </source>
</evidence>
<evidence type="ECO:0000313" key="11">
    <source>
        <dbReference type="Proteomes" id="UP000319449"/>
    </source>
</evidence>
<sequence>MLGKKLHVKKGDTVMVVAGKDKSKTGKLLSVVAKKDGVLVEGINVVKRHTRARGNQPGGIVEKEAPVHISNVMLYCGKCKKAVRTAINILEDGKKTRICKKCGESFDK</sequence>
<evidence type="ECO:0000259" key="9">
    <source>
        <dbReference type="SMART" id="SM00739"/>
    </source>
</evidence>
<keyword evidence="2 8" id="KW-0699">rRNA-binding</keyword>
<dbReference type="OrthoDB" id="9807419at2"/>
<proteinExistence type="inferred from homology"/>
<dbReference type="InterPro" id="IPR003256">
    <property type="entry name" value="Ribosomal_uL24"/>
</dbReference>
<dbReference type="SMART" id="SM00739">
    <property type="entry name" value="KOW"/>
    <property type="match status" value="1"/>
</dbReference>
<protein>
    <recommendedName>
        <fullName evidence="6 8">Large ribosomal subunit protein uL24</fullName>
    </recommendedName>
</protein>
<dbReference type="GO" id="GO:0006412">
    <property type="term" value="P:translation"/>
    <property type="evidence" value="ECO:0007669"/>
    <property type="project" value="UniProtKB-UniRule"/>
</dbReference>
<dbReference type="InterPro" id="IPR008991">
    <property type="entry name" value="Translation_prot_SH3-like_sf"/>
</dbReference>
<dbReference type="NCBIfam" id="TIGR01079">
    <property type="entry name" value="rplX_bact"/>
    <property type="match status" value="1"/>
</dbReference>
<dbReference type="InterPro" id="IPR057264">
    <property type="entry name" value="Ribosomal_uL24_C"/>
</dbReference>
<evidence type="ECO:0000256" key="5">
    <source>
        <dbReference type="ARBA" id="ARBA00023274"/>
    </source>
</evidence>
<accession>A0A562VK11</accession>
<dbReference type="Gene3D" id="2.30.30.30">
    <property type="match status" value="1"/>
</dbReference>
<name>A0A562VK11_9BACT</name>
<dbReference type="GO" id="GO:0003735">
    <property type="term" value="F:structural constituent of ribosome"/>
    <property type="evidence" value="ECO:0007669"/>
    <property type="project" value="InterPro"/>
</dbReference>
<comment type="subunit">
    <text evidence="8">Part of the 50S ribosomal subunit.</text>
</comment>
<evidence type="ECO:0000256" key="2">
    <source>
        <dbReference type="ARBA" id="ARBA00022730"/>
    </source>
</evidence>
<comment type="function">
    <text evidence="7 8">One of the proteins that surrounds the polypeptide exit tunnel on the outside of the subunit.</text>
</comment>
<evidence type="ECO:0000256" key="6">
    <source>
        <dbReference type="ARBA" id="ARBA00035206"/>
    </source>
</evidence>
<dbReference type="GO" id="GO:1990904">
    <property type="term" value="C:ribonucleoprotein complex"/>
    <property type="evidence" value="ECO:0007669"/>
    <property type="project" value="UniProtKB-KW"/>
</dbReference>
<evidence type="ECO:0000313" key="10">
    <source>
        <dbReference type="EMBL" id="TWJ18326.1"/>
    </source>
</evidence>
<dbReference type="SUPFAM" id="SSF50104">
    <property type="entry name" value="Translation proteins SH3-like domain"/>
    <property type="match status" value="1"/>
</dbReference>
<dbReference type="EMBL" id="VLLN01000017">
    <property type="protein sequence ID" value="TWJ18326.1"/>
    <property type="molecule type" value="Genomic_DNA"/>
</dbReference>
<keyword evidence="4 8" id="KW-0689">Ribosomal protein</keyword>
<dbReference type="CDD" id="cd06089">
    <property type="entry name" value="KOW_RPL26"/>
    <property type="match status" value="1"/>
</dbReference>
<keyword evidence="11" id="KW-1185">Reference proteome</keyword>
<evidence type="ECO:0000256" key="4">
    <source>
        <dbReference type="ARBA" id="ARBA00022980"/>
    </source>
</evidence>
<dbReference type="GO" id="GO:0019843">
    <property type="term" value="F:rRNA binding"/>
    <property type="evidence" value="ECO:0007669"/>
    <property type="project" value="UniProtKB-UniRule"/>
</dbReference>
<feature type="domain" description="KOW" evidence="9">
    <location>
        <begin position="7"/>
        <end position="34"/>
    </location>
</feature>
<gene>
    <name evidence="8" type="primary">rplX</name>
    <name evidence="10" type="ORF">JN12_02730</name>
</gene>
<comment type="caution">
    <text evidence="10">The sequence shown here is derived from an EMBL/GenBank/DDBJ whole genome shotgun (WGS) entry which is preliminary data.</text>
</comment>
<evidence type="ECO:0000256" key="8">
    <source>
        <dbReference type="HAMAP-Rule" id="MF_01326"/>
    </source>
</evidence>
<dbReference type="Proteomes" id="UP000319449">
    <property type="component" value="Unassembled WGS sequence"/>
</dbReference>
<reference evidence="10 11" key="1">
    <citation type="submission" date="2019-07" db="EMBL/GenBank/DDBJ databases">
        <title>Genomic Encyclopedia of Archaeal and Bacterial Type Strains, Phase II (KMG-II): from individual species to whole genera.</title>
        <authorList>
            <person name="Goeker M."/>
        </authorList>
    </citation>
    <scope>NUCLEOTIDE SEQUENCE [LARGE SCALE GENOMIC DNA]</scope>
    <source>
        <strain evidence="10 11">ATCC BAA-1139</strain>
    </source>
</reference>
<keyword evidence="3 8" id="KW-0694">RNA-binding</keyword>
<dbReference type="InterPro" id="IPR041988">
    <property type="entry name" value="Ribosomal_uL24_KOW"/>
</dbReference>
<dbReference type="Pfam" id="PF00467">
    <property type="entry name" value="KOW"/>
    <property type="match status" value="1"/>
</dbReference>
<evidence type="ECO:0000256" key="7">
    <source>
        <dbReference type="ARBA" id="ARBA00058688"/>
    </source>
</evidence>
<organism evidence="10 11">
    <name type="scientific">Geobacter argillaceus</name>
    <dbReference type="NCBI Taxonomy" id="345631"/>
    <lineage>
        <taxon>Bacteria</taxon>
        <taxon>Pseudomonadati</taxon>
        <taxon>Thermodesulfobacteriota</taxon>
        <taxon>Desulfuromonadia</taxon>
        <taxon>Geobacterales</taxon>
        <taxon>Geobacteraceae</taxon>
        <taxon>Geobacter</taxon>
    </lineage>
</organism>
<dbReference type="RefSeq" id="WP_145023669.1">
    <property type="nucleotide sequence ID" value="NZ_VLLN01000017.1"/>
</dbReference>
<comment type="function">
    <text evidence="8">One of two assembly initiator proteins, it binds directly to the 5'-end of the 23S rRNA, where it nucleates assembly of the 50S subunit.</text>
</comment>
<dbReference type="InterPro" id="IPR005824">
    <property type="entry name" value="KOW"/>
</dbReference>
<comment type="similarity">
    <text evidence="1 8">Belongs to the universal ribosomal protein uL24 family.</text>
</comment>
<dbReference type="AlphaFoldDB" id="A0A562VK11"/>
<dbReference type="Pfam" id="PF17136">
    <property type="entry name" value="ribosomal_L24"/>
    <property type="match status" value="1"/>
</dbReference>
<evidence type="ECO:0000256" key="1">
    <source>
        <dbReference type="ARBA" id="ARBA00010618"/>
    </source>
</evidence>
<dbReference type="PANTHER" id="PTHR12903">
    <property type="entry name" value="MITOCHONDRIAL RIBOSOMAL PROTEIN L24"/>
    <property type="match status" value="1"/>
</dbReference>
<dbReference type="GO" id="GO:0005840">
    <property type="term" value="C:ribosome"/>
    <property type="evidence" value="ECO:0007669"/>
    <property type="project" value="UniProtKB-KW"/>
</dbReference>
<dbReference type="FunFam" id="2.30.30.30:FF:000004">
    <property type="entry name" value="50S ribosomal protein L24"/>
    <property type="match status" value="1"/>
</dbReference>
<keyword evidence="5 8" id="KW-0687">Ribonucleoprotein</keyword>
<dbReference type="HAMAP" id="MF_01326_B">
    <property type="entry name" value="Ribosomal_uL24_B"/>
    <property type="match status" value="1"/>
</dbReference>